<feature type="binding site" evidence="4">
    <location>
        <position position="301"/>
    </location>
    <ligand>
        <name>Zn(2+)</name>
        <dbReference type="ChEBI" id="CHEBI:29105"/>
    </ligand>
</feature>
<dbReference type="EC" id="3.5.4.28" evidence="4"/>
<evidence type="ECO:0000256" key="1">
    <source>
        <dbReference type="ARBA" id="ARBA00022723"/>
    </source>
</evidence>
<dbReference type="GO" id="GO:0050270">
    <property type="term" value="F:S-adenosylhomocysteine deaminase activity"/>
    <property type="evidence" value="ECO:0007669"/>
    <property type="project" value="UniProtKB-UniRule"/>
</dbReference>
<dbReference type="EC" id="3.5.4.31" evidence="4"/>
<dbReference type="STRING" id="39060.SAMN05660706_10668"/>
<dbReference type="SUPFAM" id="SSF51338">
    <property type="entry name" value="Composite domain of metallo-dependent hydrolases"/>
    <property type="match status" value="1"/>
</dbReference>
<dbReference type="Pfam" id="PF01979">
    <property type="entry name" value="Amidohydro_1"/>
    <property type="match status" value="1"/>
</dbReference>
<name>A0A1I6D706_9FIRM</name>
<dbReference type="InterPro" id="IPR050287">
    <property type="entry name" value="MTA/SAH_deaminase"/>
</dbReference>
<sequence length="440" mass="47953">MSKLLIKCMAVLTMDGEGEIIRNGEIAVQDNEISHVGPAGSTPEDFVPDRVLDCPRMMAMPGLINCHTHAAMTLLRGYADDLPLMQWLKEKIWPLEEHLTPDDIYRGTLLCCAEMIRGGTTTFADMYDAMGRVAQAVDESGMRAVLSRGMIGFGPKADRAFSESVEFIKEWHGGAGGRVTAMFGPHAPYTCPPEYLKRVIEAAKELGVGIHIHLAETLDEIKEINERYGKSPVALMEEVGLFELPVLAAHCVHLDDNDIEIMARRRVGIAHNPQSNMKLASGVAPVSRLLEAGAVVGLGTDGAASNNNLDMLEEIRAAALLQKVHTGDSRALPAYTALLMATAEGARVLGMEDTIGRIKPGLRADIILLDMHKPHLYPLFDLYAHVVYAAASSDVDTVIIDGRVVMENRRILTLDEDAVLEEAQRTAESLVSRKEAKVNG</sequence>
<dbReference type="EMBL" id="FOYM01000006">
    <property type="protein sequence ID" value="SFR01117.1"/>
    <property type="molecule type" value="Genomic_DNA"/>
</dbReference>
<dbReference type="PANTHER" id="PTHR43794">
    <property type="entry name" value="AMINOHYDROLASE SSNA-RELATED"/>
    <property type="match status" value="1"/>
</dbReference>
<evidence type="ECO:0000259" key="5">
    <source>
        <dbReference type="Pfam" id="PF01979"/>
    </source>
</evidence>
<dbReference type="AlphaFoldDB" id="A0A1I6D706"/>
<dbReference type="Gene3D" id="3.20.20.140">
    <property type="entry name" value="Metal-dependent hydrolases"/>
    <property type="match status" value="1"/>
</dbReference>
<dbReference type="CDD" id="cd01298">
    <property type="entry name" value="ATZ_TRZ_like"/>
    <property type="match status" value="1"/>
</dbReference>
<proteinExistence type="inferred from homology"/>
<evidence type="ECO:0000313" key="6">
    <source>
        <dbReference type="EMBL" id="SFR01117.1"/>
    </source>
</evidence>
<gene>
    <name evidence="4" type="primary">mtaD</name>
    <name evidence="6" type="ORF">SAMN05660706_10668</name>
</gene>
<feature type="binding site" evidence="4">
    <location>
        <position position="301"/>
    </location>
    <ligand>
        <name>substrate</name>
    </ligand>
</feature>
<evidence type="ECO:0000256" key="4">
    <source>
        <dbReference type="HAMAP-Rule" id="MF_01281"/>
    </source>
</evidence>
<dbReference type="GO" id="GO:0046872">
    <property type="term" value="F:metal ion binding"/>
    <property type="evidence" value="ECO:0007669"/>
    <property type="project" value="UniProtKB-KW"/>
</dbReference>
<reference evidence="7" key="1">
    <citation type="submission" date="2016-10" db="EMBL/GenBank/DDBJ databases">
        <authorList>
            <person name="Varghese N."/>
            <person name="Submissions S."/>
        </authorList>
    </citation>
    <scope>NUCLEOTIDE SEQUENCE [LARGE SCALE GENOMIC DNA]</scope>
    <source>
        <strain evidence="7">DSM 3669</strain>
    </source>
</reference>
<keyword evidence="3 4" id="KW-0862">Zinc</keyword>
<dbReference type="Proteomes" id="UP000199584">
    <property type="component" value="Unassembled WGS sequence"/>
</dbReference>
<feature type="binding site" evidence="4">
    <location>
        <position position="69"/>
    </location>
    <ligand>
        <name>Zn(2+)</name>
        <dbReference type="ChEBI" id="CHEBI:29105"/>
    </ligand>
</feature>
<feature type="binding site" evidence="4">
    <location>
        <position position="148"/>
    </location>
    <ligand>
        <name>substrate</name>
    </ligand>
</feature>
<comment type="catalytic activity">
    <reaction evidence="4">
        <text>S-methyl-5'-thioadenosine + H2O + H(+) = S-methyl-5'-thioinosine + NH4(+)</text>
        <dbReference type="Rhea" id="RHEA:25025"/>
        <dbReference type="ChEBI" id="CHEBI:15377"/>
        <dbReference type="ChEBI" id="CHEBI:15378"/>
        <dbReference type="ChEBI" id="CHEBI:17509"/>
        <dbReference type="ChEBI" id="CHEBI:28938"/>
        <dbReference type="ChEBI" id="CHEBI:48595"/>
        <dbReference type="EC" id="3.5.4.31"/>
    </reaction>
</comment>
<dbReference type="InterPro" id="IPR032466">
    <property type="entry name" value="Metal_Hydrolase"/>
</dbReference>
<dbReference type="Gene3D" id="2.30.40.10">
    <property type="entry name" value="Urease, subunit C, domain 1"/>
    <property type="match status" value="1"/>
</dbReference>
<comment type="similarity">
    <text evidence="4">Belongs to the metallo-dependent hydrolases superfamily. MTA/SAH deaminase family.</text>
</comment>
<protein>
    <recommendedName>
        <fullName evidence="4">5-methylthioadenosine/S-adenosylhomocysteine deaminase</fullName>
        <shortName evidence="4">MTA/SAH deaminase</shortName>
        <ecNumber evidence="4">3.5.4.28</ecNumber>
        <ecNumber evidence="4">3.5.4.31</ecNumber>
    </recommendedName>
</protein>
<feature type="binding site" evidence="4">
    <location>
        <position position="96"/>
    </location>
    <ligand>
        <name>substrate</name>
    </ligand>
</feature>
<dbReference type="InterPro" id="IPR023512">
    <property type="entry name" value="Deaminase_MtaD/DadD"/>
</dbReference>
<dbReference type="FunFam" id="3.20.20.140:FF:000014">
    <property type="entry name" value="5-methylthioadenosine/S-adenosylhomocysteine deaminase"/>
    <property type="match status" value="1"/>
</dbReference>
<comment type="function">
    <text evidence="4">Catalyzes the deamination of 5-methylthioadenosine and S-adenosyl-L-homocysteine into 5-methylthioinosine and S-inosyl-L-homocysteine, respectively. Is also able to deaminate adenosine.</text>
</comment>
<feature type="binding site" evidence="4">
    <location>
        <position position="213"/>
    </location>
    <ligand>
        <name>Zn(2+)</name>
        <dbReference type="ChEBI" id="CHEBI:29105"/>
    </ligand>
</feature>
<feature type="binding site" evidence="4">
    <location>
        <position position="186"/>
    </location>
    <ligand>
        <name>substrate</name>
    </ligand>
</feature>
<keyword evidence="7" id="KW-1185">Reference proteome</keyword>
<comment type="caution">
    <text evidence="4">Lacks conserved residue(s) required for the propagation of feature annotation.</text>
</comment>
<comment type="catalytic activity">
    <reaction evidence="4">
        <text>S-adenosyl-L-homocysteine + H2O + H(+) = S-inosyl-L-homocysteine + NH4(+)</text>
        <dbReference type="Rhea" id="RHEA:20716"/>
        <dbReference type="ChEBI" id="CHEBI:15377"/>
        <dbReference type="ChEBI" id="CHEBI:15378"/>
        <dbReference type="ChEBI" id="CHEBI:28938"/>
        <dbReference type="ChEBI" id="CHEBI:57856"/>
        <dbReference type="ChEBI" id="CHEBI:57985"/>
        <dbReference type="EC" id="3.5.4.28"/>
    </reaction>
</comment>
<accession>A0A1I6D706</accession>
<dbReference type="SUPFAM" id="SSF51556">
    <property type="entry name" value="Metallo-dependent hydrolases"/>
    <property type="match status" value="1"/>
</dbReference>
<organism evidence="6 7">
    <name type="scientific">Desulfoscipio geothermicus DSM 3669</name>
    <dbReference type="NCBI Taxonomy" id="1121426"/>
    <lineage>
        <taxon>Bacteria</taxon>
        <taxon>Bacillati</taxon>
        <taxon>Bacillota</taxon>
        <taxon>Clostridia</taxon>
        <taxon>Eubacteriales</taxon>
        <taxon>Desulfallaceae</taxon>
        <taxon>Desulfoscipio</taxon>
    </lineage>
</organism>
<keyword evidence="2 4" id="KW-0378">Hydrolase</keyword>
<dbReference type="GO" id="GO:0090614">
    <property type="term" value="F:5'-methylthioadenosine deaminase activity"/>
    <property type="evidence" value="ECO:0007669"/>
    <property type="project" value="UniProtKB-UniRule"/>
</dbReference>
<dbReference type="InterPro" id="IPR006680">
    <property type="entry name" value="Amidohydro-rel"/>
</dbReference>
<evidence type="ECO:0000313" key="7">
    <source>
        <dbReference type="Proteomes" id="UP000199584"/>
    </source>
</evidence>
<evidence type="ECO:0000256" key="3">
    <source>
        <dbReference type="ARBA" id="ARBA00022833"/>
    </source>
</evidence>
<dbReference type="RefSeq" id="WP_092482378.1">
    <property type="nucleotide sequence ID" value="NZ_FOYM01000006.1"/>
</dbReference>
<evidence type="ECO:0000256" key="2">
    <source>
        <dbReference type="ARBA" id="ARBA00022801"/>
    </source>
</evidence>
<dbReference type="InterPro" id="IPR011059">
    <property type="entry name" value="Metal-dep_hydrolase_composite"/>
</dbReference>
<keyword evidence="1 4" id="KW-0479">Metal-binding</keyword>
<comment type="cofactor">
    <cofactor evidence="4">
        <name>Zn(2+)</name>
        <dbReference type="ChEBI" id="CHEBI:29105"/>
    </cofactor>
    <text evidence="4">Binds 1 zinc ion per subunit.</text>
</comment>
<feature type="binding site" evidence="4">
    <location>
        <position position="216"/>
    </location>
    <ligand>
        <name>substrate</name>
    </ligand>
</feature>
<dbReference type="OrthoDB" id="9807210at2"/>
<dbReference type="PANTHER" id="PTHR43794:SF11">
    <property type="entry name" value="AMIDOHYDROLASE-RELATED DOMAIN-CONTAINING PROTEIN"/>
    <property type="match status" value="1"/>
</dbReference>
<feature type="domain" description="Amidohydrolase-related" evidence="5">
    <location>
        <begin position="58"/>
        <end position="405"/>
    </location>
</feature>
<feature type="binding site" evidence="4">
    <location>
        <position position="67"/>
    </location>
    <ligand>
        <name>Zn(2+)</name>
        <dbReference type="ChEBI" id="CHEBI:29105"/>
    </ligand>
</feature>
<dbReference type="HAMAP" id="MF_01281">
    <property type="entry name" value="MTA_SAH_deamin"/>
    <property type="match status" value="1"/>
</dbReference>